<dbReference type="PANTHER" id="PTHR36124">
    <property type="match status" value="1"/>
</dbReference>
<dbReference type="EMBL" id="KJ410765">
    <property type="protein sequence ID" value="AKG47439.1"/>
    <property type="molecule type" value="Genomic_DNA"/>
</dbReference>
<evidence type="ECO:0000256" key="1">
    <source>
        <dbReference type="SAM" id="MobiDB-lite"/>
    </source>
</evidence>
<evidence type="ECO:0000259" key="2">
    <source>
        <dbReference type="Pfam" id="PF09995"/>
    </source>
</evidence>
<dbReference type="InterPro" id="IPR018713">
    <property type="entry name" value="MPAB/Lcp_cat_dom"/>
</dbReference>
<accession>A0A0F7G1W8</accession>
<reference evidence="3" key="2">
    <citation type="submission" date="2014-02" db="EMBL/GenBank/DDBJ databases">
        <title>Plasmid-mediated 2-methylpyridine and pyridine degradation in Arthrobacter sp. 68b.</title>
        <authorList>
            <person name="Stanislauskiene R."/>
            <person name="Rutkiene R."/>
            <person name="Gasparaviciute R."/>
            <person name="Meskiene R."/>
            <person name="Bachamatova I."/>
            <person name="Marcinkeviciene L."/>
            <person name="Meskys R."/>
        </authorList>
    </citation>
    <scope>NUCLEOTIDE SEQUENCE</scope>
    <source>
        <strain evidence="3">68b</strain>
        <plasmid evidence="3">p2MP</plasmid>
    </source>
</reference>
<feature type="domain" description="ER-bound oxygenase mpaB/mpaB'/Rubber oxygenase catalytic" evidence="2">
    <location>
        <begin position="40"/>
        <end position="235"/>
    </location>
</feature>
<keyword evidence="3" id="KW-0614">Plasmid</keyword>
<dbReference type="AlphaFoldDB" id="A0A0F7G1W8"/>
<evidence type="ECO:0000313" key="3">
    <source>
        <dbReference type="EMBL" id="AKG47439.1"/>
    </source>
</evidence>
<name>A0A0F7G1W8_9MICC</name>
<dbReference type="RefSeq" id="WP_254106690.1">
    <property type="nucleotide sequence ID" value="NZ_KJ410765.1"/>
</dbReference>
<dbReference type="PANTHER" id="PTHR36124:SF1">
    <property type="entry name" value="ER-BOUND OXYGENASE MPAB_MPAB'_RUBBER OXYGENASE CATALYTIC DOMAIN-CONTAINING PROTEIN"/>
    <property type="match status" value="1"/>
</dbReference>
<protein>
    <recommendedName>
        <fullName evidence="2">ER-bound oxygenase mpaB/mpaB'/Rubber oxygenase catalytic domain-containing protein</fullName>
    </recommendedName>
</protein>
<sequence length="284" mass="32204">MIHPTRASSLDRQRAASREHYEETYRRFVLFDLAADMDFGFFLAYYRNFGVPSLAKALEATGEIRSRPQKRSYDTAIVIYEIISGGFESDRGQAMVSLLRNVHKNVPGSNEDFVYVLMTLLVVPIRWVDQRGWRPALDVERQAAVDFFFELGTRMGLKDIPQDFVRAESFLDKYEGNHVEESQAGLSLMQATLEVLRQRLPLPLQPLTKHLLAAMLADERLSFALGLPRTSKLAATSLDFIMKLRAWVSSKRPLRTAPRFKPGLSGSSQYPDGYSLGDLGPLKR</sequence>
<dbReference type="Pfam" id="PF09995">
    <property type="entry name" value="MPAB_Lcp_cat"/>
    <property type="match status" value="1"/>
</dbReference>
<dbReference type="GO" id="GO:0016491">
    <property type="term" value="F:oxidoreductase activity"/>
    <property type="evidence" value="ECO:0007669"/>
    <property type="project" value="InterPro"/>
</dbReference>
<organism evidence="3">
    <name type="scientific">Arthrobacter sp. 68b</name>
    <dbReference type="NCBI Taxonomy" id="311808"/>
    <lineage>
        <taxon>Bacteria</taxon>
        <taxon>Bacillati</taxon>
        <taxon>Actinomycetota</taxon>
        <taxon>Actinomycetes</taxon>
        <taxon>Micrococcales</taxon>
        <taxon>Micrococcaceae</taxon>
        <taxon>Arthrobacter</taxon>
    </lineage>
</organism>
<geneLocation type="plasmid" evidence="3">
    <name>p2MP</name>
</geneLocation>
<dbReference type="InterPro" id="IPR046366">
    <property type="entry name" value="MPAB"/>
</dbReference>
<reference evidence="3" key="1">
    <citation type="journal article" date="2011" name="Biologija">
        <title>Analysis of phthalate degradation operon from Arthrobacter sp. 68b.</title>
        <authorList>
            <person name="Stanislauskiene R."/>
            <person name="Rudenkov M."/>
            <person name="Karvelis L."/>
            <person name="Gasparaviciute R."/>
            <person name="Meskiene R."/>
            <person name="Casaite V."/>
            <person name="Meskys R."/>
        </authorList>
    </citation>
    <scope>NUCLEOTIDE SEQUENCE</scope>
    <source>
        <strain evidence="3">68b</strain>
        <plasmid evidence="3">p2MP</plasmid>
    </source>
</reference>
<feature type="region of interest" description="Disordered" evidence="1">
    <location>
        <begin position="258"/>
        <end position="284"/>
    </location>
</feature>
<proteinExistence type="predicted"/>